<dbReference type="AlphaFoldDB" id="A0A0C1MMM5"/>
<name>A0A0C1MMM5_9GAMM</name>
<feature type="transmembrane region" description="Helical" evidence="6">
    <location>
        <begin position="264"/>
        <end position="285"/>
    </location>
</feature>
<dbReference type="GO" id="GO:0016020">
    <property type="term" value="C:membrane"/>
    <property type="evidence" value="ECO:0007669"/>
    <property type="project" value="UniProtKB-SubCell"/>
</dbReference>
<dbReference type="RefSeq" id="WP_039608613.1">
    <property type="nucleotide sequence ID" value="NZ_JWIC01000004.1"/>
</dbReference>
<dbReference type="PANTHER" id="PTHR32322">
    <property type="entry name" value="INNER MEMBRANE TRANSPORTER"/>
    <property type="match status" value="1"/>
</dbReference>
<feature type="transmembrane region" description="Helical" evidence="6">
    <location>
        <begin position="123"/>
        <end position="140"/>
    </location>
</feature>
<comment type="similarity">
    <text evidence="2">Belongs to the EamA transporter family.</text>
</comment>
<dbReference type="Proteomes" id="UP000031327">
    <property type="component" value="Unassembled WGS sequence"/>
</dbReference>
<feature type="transmembrane region" description="Helical" evidence="6">
    <location>
        <begin position="240"/>
        <end position="258"/>
    </location>
</feature>
<accession>A0A0C1MMM5</accession>
<feature type="transmembrane region" description="Helical" evidence="6">
    <location>
        <begin position="178"/>
        <end position="201"/>
    </location>
</feature>
<feature type="transmembrane region" description="Helical" evidence="6">
    <location>
        <begin position="63"/>
        <end position="84"/>
    </location>
</feature>
<dbReference type="SUPFAM" id="SSF103481">
    <property type="entry name" value="Multidrug resistance efflux transporter EmrE"/>
    <property type="match status" value="2"/>
</dbReference>
<sequence>MPVQLSYAFVVLIWSTTPLTIVWSSSTMAPTTSVLLRMLLALILAAIVVTMSRIKMRWTKTAWLLYAFSGGGIFIGMMLSYLASRTVPSGVISLVFGLAPIVSGVLAQKLLGEDKLTIIKKSALGLALVGMFLVCFTQLQELNLEPLGLIFVVLATINFSISGILVKRVKIAIHPMATTFGSLLVATPCFFIMWLLCGAPFEVASWSEKSMLSTLYLGIFGSFFGFLAYFHILQKLKASTVALTTLITPGLAMTLGAWVNDETITPLLLIGAITIIVSLALYQFGDSLRLVNLMKKKAS</sequence>
<evidence type="ECO:0000313" key="9">
    <source>
        <dbReference type="Proteomes" id="UP000031327"/>
    </source>
</evidence>
<dbReference type="EMBL" id="JWIC01000004">
    <property type="protein sequence ID" value="KID58319.1"/>
    <property type="molecule type" value="Genomic_DNA"/>
</dbReference>
<dbReference type="InterPro" id="IPR050638">
    <property type="entry name" value="AA-Vitamin_Transporters"/>
</dbReference>
<evidence type="ECO:0000256" key="1">
    <source>
        <dbReference type="ARBA" id="ARBA00004141"/>
    </source>
</evidence>
<feature type="transmembrane region" description="Helical" evidence="6">
    <location>
        <begin position="213"/>
        <end position="233"/>
    </location>
</feature>
<dbReference type="InterPro" id="IPR000620">
    <property type="entry name" value="EamA_dom"/>
</dbReference>
<evidence type="ECO:0000313" key="8">
    <source>
        <dbReference type="EMBL" id="KID58319.1"/>
    </source>
</evidence>
<evidence type="ECO:0000256" key="3">
    <source>
        <dbReference type="ARBA" id="ARBA00022692"/>
    </source>
</evidence>
<evidence type="ECO:0000256" key="6">
    <source>
        <dbReference type="SAM" id="Phobius"/>
    </source>
</evidence>
<dbReference type="InterPro" id="IPR037185">
    <property type="entry name" value="EmrE-like"/>
</dbReference>
<dbReference type="OrthoDB" id="9776210at2"/>
<gene>
    <name evidence="8" type="ORF">JF50_06495</name>
</gene>
<reference evidence="8 9" key="1">
    <citation type="submission" date="2014-12" db="EMBL/GenBank/DDBJ databases">
        <title>Draft Genome Sequence of Pseudoalteromonas luteoviolacea HI1.</title>
        <authorList>
            <person name="Asahina A.Y."/>
            <person name="Hadfield M.G."/>
        </authorList>
    </citation>
    <scope>NUCLEOTIDE SEQUENCE [LARGE SCALE GENOMIC DNA]</scope>
    <source>
        <strain evidence="8 9">HI1</strain>
    </source>
</reference>
<comment type="subcellular location">
    <subcellularLocation>
        <location evidence="1">Membrane</location>
        <topology evidence="1">Multi-pass membrane protein</topology>
    </subcellularLocation>
</comment>
<keyword evidence="4 6" id="KW-1133">Transmembrane helix</keyword>
<feature type="domain" description="EamA" evidence="7">
    <location>
        <begin position="147"/>
        <end position="281"/>
    </location>
</feature>
<organism evidence="8 9">
    <name type="scientific">Pseudoalteromonas luteoviolacea</name>
    <dbReference type="NCBI Taxonomy" id="43657"/>
    <lineage>
        <taxon>Bacteria</taxon>
        <taxon>Pseudomonadati</taxon>
        <taxon>Pseudomonadota</taxon>
        <taxon>Gammaproteobacteria</taxon>
        <taxon>Alteromonadales</taxon>
        <taxon>Pseudoalteromonadaceae</taxon>
        <taxon>Pseudoalteromonas</taxon>
    </lineage>
</organism>
<feature type="transmembrane region" description="Helical" evidence="6">
    <location>
        <begin position="34"/>
        <end position="51"/>
    </location>
</feature>
<dbReference type="Pfam" id="PF00892">
    <property type="entry name" value="EamA"/>
    <property type="match status" value="2"/>
</dbReference>
<evidence type="ECO:0000256" key="4">
    <source>
        <dbReference type="ARBA" id="ARBA00022989"/>
    </source>
</evidence>
<dbReference type="PANTHER" id="PTHR32322:SF2">
    <property type="entry name" value="EAMA DOMAIN-CONTAINING PROTEIN"/>
    <property type="match status" value="1"/>
</dbReference>
<evidence type="ECO:0000256" key="2">
    <source>
        <dbReference type="ARBA" id="ARBA00007362"/>
    </source>
</evidence>
<evidence type="ECO:0000259" key="7">
    <source>
        <dbReference type="Pfam" id="PF00892"/>
    </source>
</evidence>
<evidence type="ECO:0000256" key="5">
    <source>
        <dbReference type="ARBA" id="ARBA00023136"/>
    </source>
</evidence>
<feature type="transmembrane region" description="Helical" evidence="6">
    <location>
        <begin position="90"/>
        <end position="111"/>
    </location>
</feature>
<feature type="domain" description="EamA" evidence="7">
    <location>
        <begin position="9"/>
        <end position="134"/>
    </location>
</feature>
<proteinExistence type="inferred from homology"/>
<feature type="transmembrane region" description="Helical" evidence="6">
    <location>
        <begin position="146"/>
        <end position="166"/>
    </location>
</feature>
<comment type="caution">
    <text evidence="8">The sequence shown here is derived from an EMBL/GenBank/DDBJ whole genome shotgun (WGS) entry which is preliminary data.</text>
</comment>
<keyword evidence="3 6" id="KW-0812">Transmembrane</keyword>
<keyword evidence="5 6" id="KW-0472">Membrane</keyword>
<protein>
    <submittedName>
        <fullName evidence="8">Membrane protein</fullName>
    </submittedName>
</protein>